<keyword evidence="5" id="KW-1185">Reference proteome</keyword>
<feature type="coiled-coil region" evidence="1">
    <location>
        <begin position="104"/>
        <end position="177"/>
    </location>
</feature>
<reference evidence="4 5" key="1">
    <citation type="journal article" date="2020" name="G3 (Bethesda)">
        <title>Improved Reference Genome for Cyclotella cryptica CCMP332, a Model for Cell Wall Morphogenesis, Salinity Adaptation, and Lipid Production in Diatoms (Bacillariophyta).</title>
        <authorList>
            <person name="Roberts W.R."/>
            <person name="Downey K.M."/>
            <person name="Ruck E.C."/>
            <person name="Traller J.C."/>
            <person name="Alverson A.J."/>
        </authorList>
    </citation>
    <scope>NUCLEOTIDE SEQUENCE [LARGE SCALE GENOMIC DNA]</scope>
    <source>
        <strain evidence="4 5">CCMP332</strain>
    </source>
</reference>
<dbReference type="Gene3D" id="1.10.510.10">
    <property type="entry name" value="Transferase(Phosphotransferase) domain 1"/>
    <property type="match status" value="1"/>
</dbReference>
<evidence type="ECO:0000313" key="5">
    <source>
        <dbReference type="Proteomes" id="UP001516023"/>
    </source>
</evidence>
<dbReference type="Proteomes" id="UP001516023">
    <property type="component" value="Unassembled WGS sequence"/>
</dbReference>
<dbReference type="SUPFAM" id="SSF57997">
    <property type="entry name" value="Tropomyosin"/>
    <property type="match status" value="1"/>
</dbReference>
<dbReference type="Pfam" id="PF00069">
    <property type="entry name" value="Pkinase"/>
    <property type="match status" value="1"/>
</dbReference>
<sequence>MPTHGLRLLLVTAYAHFSSHALLQPTRQGLHHKVLHTSSPPSPPPSSSSRTVTPSRPRSALCVFFANENDKKPPPKNNINQAQNATSGSNADLFQTLQLKDEAIHQAQTAVSSLENALDSAVSNLESMQQQLRRKVKELEEELKTTRGELTATRGELDRVRSELAGAKVQLDNSNDARGGLEWALGQSQEEARKAGERVEQLEGYLADMGVDASSVVEKKRIENNPWQLWGSSLKSLTPVPVLDDWVIIKGSTEGEVQISGKVTNHPSIPDGDAIVTSPLSDASQAVEKKVVTTLSGSKYKLGSPMVMPAQKSPSKSFTQASSSQQLAASRASIALPALTGSTIGNGRYLLAGTATPSVNGRSFIQTAYRSSPLGKPTGEPLAIKVSQNKEAMKREFANYQKVAAGLKRGNFIKRVEFLPVAGQEMPDKSALVMQRGIADVKAFMPKVGGRLEGAMLYDCAMTALRCVEALHAAKLVWNDLKTENFVVIEDASGVSFRGIDLESCMPVRTNPVDYTPEACPPEFAQAFLDGEADTFLLEYSYDVWSYGMFLYEISTGRGFFDGLTAEKITKMLPTFEPDVQDVPDAQLADLISQCLKTNPKDRPSAAISSSSTAIPSSIKNVFTIIQLSDDDTSSFSIPMHVGLFVPPNIPSVSQEILAISGDSAPVRANEHPIAFQITSVESRY</sequence>
<protein>
    <recommendedName>
        <fullName evidence="3">Protein kinase domain-containing protein</fullName>
    </recommendedName>
</protein>
<organism evidence="4 5">
    <name type="scientific">Cyclotella cryptica</name>
    <dbReference type="NCBI Taxonomy" id="29204"/>
    <lineage>
        <taxon>Eukaryota</taxon>
        <taxon>Sar</taxon>
        <taxon>Stramenopiles</taxon>
        <taxon>Ochrophyta</taxon>
        <taxon>Bacillariophyta</taxon>
        <taxon>Coscinodiscophyceae</taxon>
        <taxon>Thalassiosirophycidae</taxon>
        <taxon>Stephanodiscales</taxon>
        <taxon>Stephanodiscaceae</taxon>
        <taxon>Cyclotella</taxon>
    </lineage>
</organism>
<dbReference type="PANTHER" id="PTHR24362:SF309">
    <property type="entry name" value="PROTEIN KINASE DOMAIN-CONTAINING PROTEIN"/>
    <property type="match status" value="1"/>
</dbReference>
<name>A0ABD3QNL7_9STRA</name>
<evidence type="ECO:0000313" key="4">
    <source>
        <dbReference type="EMBL" id="KAL3801086.1"/>
    </source>
</evidence>
<dbReference type="InterPro" id="IPR011009">
    <property type="entry name" value="Kinase-like_dom_sf"/>
</dbReference>
<feature type="domain" description="Protein kinase" evidence="3">
    <location>
        <begin position="338"/>
        <end position="615"/>
    </location>
</feature>
<dbReference type="EMBL" id="JABMIG020000029">
    <property type="protein sequence ID" value="KAL3801086.1"/>
    <property type="molecule type" value="Genomic_DNA"/>
</dbReference>
<gene>
    <name evidence="4" type="ORF">HJC23_002379</name>
</gene>
<dbReference type="SMART" id="SM00220">
    <property type="entry name" value="S_TKc"/>
    <property type="match status" value="1"/>
</dbReference>
<dbReference type="AlphaFoldDB" id="A0ABD3QNL7"/>
<dbReference type="InterPro" id="IPR000719">
    <property type="entry name" value="Prot_kinase_dom"/>
</dbReference>
<dbReference type="PANTHER" id="PTHR24362">
    <property type="entry name" value="SERINE/THREONINE-PROTEIN KINASE NEK"/>
    <property type="match status" value="1"/>
</dbReference>
<evidence type="ECO:0000256" key="2">
    <source>
        <dbReference type="SAM" id="MobiDB-lite"/>
    </source>
</evidence>
<comment type="caution">
    <text evidence="4">The sequence shown here is derived from an EMBL/GenBank/DDBJ whole genome shotgun (WGS) entry which is preliminary data.</text>
</comment>
<evidence type="ECO:0000259" key="3">
    <source>
        <dbReference type="PROSITE" id="PS50011"/>
    </source>
</evidence>
<proteinExistence type="predicted"/>
<evidence type="ECO:0000256" key="1">
    <source>
        <dbReference type="SAM" id="Coils"/>
    </source>
</evidence>
<keyword evidence="1" id="KW-0175">Coiled coil</keyword>
<dbReference type="Gene3D" id="1.10.287.1490">
    <property type="match status" value="1"/>
</dbReference>
<feature type="region of interest" description="Disordered" evidence="2">
    <location>
        <begin position="30"/>
        <end position="87"/>
    </location>
</feature>
<accession>A0ABD3QNL7</accession>
<feature type="compositionally biased region" description="Low complexity" evidence="2">
    <location>
        <begin position="47"/>
        <end position="59"/>
    </location>
</feature>
<dbReference type="PROSITE" id="PS50011">
    <property type="entry name" value="PROTEIN_KINASE_DOM"/>
    <property type="match status" value="1"/>
</dbReference>
<dbReference type="SUPFAM" id="SSF56112">
    <property type="entry name" value="Protein kinase-like (PK-like)"/>
    <property type="match status" value="1"/>
</dbReference>